<evidence type="ECO:0000313" key="3">
    <source>
        <dbReference type="WBParaSite" id="Hba_17055"/>
    </source>
</evidence>
<keyword evidence="2" id="KW-1185">Reference proteome</keyword>
<proteinExistence type="predicted"/>
<reference evidence="3" key="1">
    <citation type="submission" date="2016-11" db="UniProtKB">
        <authorList>
            <consortium name="WormBaseParasite"/>
        </authorList>
    </citation>
    <scope>IDENTIFICATION</scope>
</reference>
<accession>A0A1I7XHT6</accession>
<dbReference type="WBParaSite" id="Hba_17055">
    <property type="protein sequence ID" value="Hba_17055"/>
    <property type="gene ID" value="Hba_17055"/>
</dbReference>
<name>A0A1I7XHT6_HETBA</name>
<dbReference type="Proteomes" id="UP000095283">
    <property type="component" value="Unplaced"/>
</dbReference>
<dbReference type="PANTHER" id="PTHR36943:SF1">
    <property type="entry name" value="CCHC-TYPE DOMAIN-CONTAINING PROTEIN"/>
    <property type="match status" value="1"/>
</dbReference>
<feature type="domain" description="DUF7083" evidence="1">
    <location>
        <begin position="48"/>
        <end position="135"/>
    </location>
</feature>
<evidence type="ECO:0000259" key="1">
    <source>
        <dbReference type="Pfam" id="PF23309"/>
    </source>
</evidence>
<protein>
    <submittedName>
        <fullName evidence="3">Peptidase A2 domain-containing protein</fullName>
    </submittedName>
</protein>
<dbReference type="AlphaFoldDB" id="A0A1I7XHT6"/>
<dbReference type="InterPro" id="IPR055510">
    <property type="entry name" value="DUF7083"/>
</dbReference>
<organism evidence="2 3">
    <name type="scientific">Heterorhabditis bacteriophora</name>
    <name type="common">Entomopathogenic nematode worm</name>
    <dbReference type="NCBI Taxonomy" id="37862"/>
    <lineage>
        <taxon>Eukaryota</taxon>
        <taxon>Metazoa</taxon>
        <taxon>Ecdysozoa</taxon>
        <taxon>Nematoda</taxon>
        <taxon>Chromadorea</taxon>
        <taxon>Rhabditida</taxon>
        <taxon>Rhabditina</taxon>
        <taxon>Rhabditomorpha</taxon>
        <taxon>Strongyloidea</taxon>
        <taxon>Heterorhabditidae</taxon>
        <taxon>Heterorhabditis</taxon>
    </lineage>
</organism>
<sequence length="401" mass="45740">MDTDLSSLVKTLANVVTALSANLSAISSVTSGKQSQFNNQSTSAEFVFQSLSTCIPNFVYDPENNVTFDVWYQRYQDCILMDGSSLNDATQVRLLLSKLDSVSYARFADHVLPKKPAELNLDQTVKILQDMFSEKKSLFSRRYACMKARKNPSEDLVQYAGTINQLCERFELSTADTDDFKCLVFVAGLDGPQDVEIRTRILQRLETKRPGEKITLNDLLTECHHFLSLKNDSQLIEKQSRIPVPMYKTAKNNHLRPKAKESSKPMPKYPCRYCGEIHFERNCTSRKYRFSKYKKISHENGCYNLYNSQKEMASTKQVEAYQKNRAYANVQVLEKEINMQLDTDADVSVLGARTWKTLGSPVLQQMDISMNNANGSNRDSSGFFETQLDDTTLLVRENIYI</sequence>
<evidence type="ECO:0000313" key="2">
    <source>
        <dbReference type="Proteomes" id="UP000095283"/>
    </source>
</evidence>
<dbReference type="Pfam" id="PF23309">
    <property type="entry name" value="DUF7083"/>
    <property type="match status" value="1"/>
</dbReference>
<dbReference type="PANTHER" id="PTHR36943">
    <property type="entry name" value="CCHC-TYPE DOMAIN-CONTAINING PROTEIN"/>
    <property type="match status" value="1"/>
</dbReference>